<accession>W4K4N9</accession>
<dbReference type="Proteomes" id="UP000030671">
    <property type="component" value="Unassembled WGS sequence"/>
</dbReference>
<name>W4K4N9_HETIT</name>
<dbReference type="KEGG" id="hir:HETIRDRAFT_409835"/>
<protein>
    <submittedName>
        <fullName evidence="1">Uncharacterized protein</fullName>
    </submittedName>
</protein>
<dbReference type="EMBL" id="KI925459">
    <property type="protein sequence ID" value="ETW80315.1"/>
    <property type="molecule type" value="Genomic_DNA"/>
</dbReference>
<dbReference type="AlphaFoldDB" id="W4K4N9"/>
<sequence length="58" mass="6386">MPTQPRSDVSGCLAYLPEATTPDDGASKKAIWEALGFESQCFPIRDSVTFWESDMMNG</sequence>
<dbReference type="HOGENOM" id="CLU_2979357_0_0_1"/>
<organism evidence="1 2">
    <name type="scientific">Heterobasidion irregulare (strain TC 32-1)</name>
    <dbReference type="NCBI Taxonomy" id="747525"/>
    <lineage>
        <taxon>Eukaryota</taxon>
        <taxon>Fungi</taxon>
        <taxon>Dikarya</taxon>
        <taxon>Basidiomycota</taxon>
        <taxon>Agaricomycotina</taxon>
        <taxon>Agaricomycetes</taxon>
        <taxon>Russulales</taxon>
        <taxon>Bondarzewiaceae</taxon>
        <taxon>Heterobasidion</taxon>
        <taxon>Heterobasidion annosum species complex</taxon>
    </lineage>
</organism>
<dbReference type="InParanoid" id="W4K4N9"/>
<dbReference type="RefSeq" id="XP_009547081.1">
    <property type="nucleotide sequence ID" value="XM_009548786.1"/>
</dbReference>
<evidence type="ECO:0000313" key="2">
    <source>
        <dbReference type="Proteomes" id="UP000030671"/>
    </source>
</evidence>
<keyword evidence="2" id="KW-1185">Reference proteome</keyword>
<reference evidence="1 2" key="1">
    <citation type="journal article" date="2012" name="New Phytol.">
        <title>Insight into trade-off between wood decay and parasitism from the genome of a fungal forest pathogen.</title>
        <authorList>
            <person name="Olson A."/>
            <person name="Aerts A."/>
            <person name="Asiegbu F."/>
            <person name="Belbahri L."/>
            <person name="Bouzid O."/>
            <person name="Broberg A."/>
            <person name="Canback B."/>
            <person name="Coutinho P.M."/>
            <person name="Cullen D."/>
            <person name="Dalman K."/>
            <person name="Deflorio G."/>
            <person name="van Diepen L.T."/>
            <person name="Dunand C."/>
            <person name="Duplessis S."/>
            <person name="Durling M."/>
            <person name="Gonthier P."/>
            <person name="Grimwood J."/>
            <person name="Fossdal C.G."/>
            <person name="Hansson D."/>
            <person name="Henrissat B."/>
            <person name="Hietala A."/>
            <person name="Himmelstrand K."/>
            <person name="Hoffmeister D."/>
            <person name="Hogberg N."/>
            <person name="James T.Y."/>
            <person name="Karlsson M."/>
            <person name="Kohler A."/>
            <person name="Kues U."/>
            <person name="Lee Y.H."/>
            <person name="Lin Y.C."/>
            <person name="Lind M."/>
            <person name="Lindquist E."/>
            <person name="Lombard V."/>
            <person name="Lucas S."/>
            <person name="Lunden K."/>
            <person name="Morin E."/>
            <person name="Murat C."/>
            <person name="Park J."/>
            <person name="Raffaello T."/>
            <person name="Rouze P."/>
            <person name="Salamov A."/>
            <person name="Schmutz J."/>
            <person name="Solheim H."/>
            <person name="Stahlberg J."/>
            <person name="Velez H."/>
            <person name="de Vries R.P."/>
            <person name="Wiebenga A."/>
            <person name="Woodward S."/>
            <person name="Yakovlev I."/>
            <person name="Garbelotto M."/>
            <person name="Martin F."/>
            <person name="Grigoriev I.V."/>
            <person name="Stenlid J."/>
        </authorList>
    </citation>
    <scope>NUCLEOTIDE SEQUENCE [LARGE SCALE GENOMIC DNA]</scope>
    <source>
        <strain evidence="1 2">TC 32-1</strain>
    </source>
</reference>
<evidence type="ECO:0000313" key="1">
    <source>
        <dbReference type="EMBL" id="ETW80315.1"/>
    </source>
</evidence>
<gene>
    <name evidence="1" type="ORF">HETIRDRAFT_409835</name>
</gene>
<proteinExistence type="predicted"/>
<dbReference type="GeneID" id="20672812"/>